<dbReference type="InterPro" id="IPR000835">
    <property type="entry name" value="HTH_MarR-typ"/>
</dbReference>
<sequence>MAKQDKAQACPWSDLDPSGANLVVHDFLTTRLSALMSSLRRQVTLPYAKSFDLSIAQWRVLSLVAHAGTLPFGELVVQSTSDKALVSRTVRTLEERGLVTIQPETKASKKKIACTITPAGLTLYDEAIKIARKRQADMILSLNRGEREALFAIIEKLQGILDDE</sequence>
<keyword evidence="2" id="KW-0238">DNA-binding</keyword>
<evidence type="ECO:0000256" key="1">
    <source>
        <dbReference type="ARBA" id="ARBA00023015"/>
    </source>
</evidence>
<keyword evidence="6" id="KW-1185">Reference proteome</keyword>
<dbReference type="InterPro" id="IPR036390">
    <property type="entry name" value="WH_DNA-bd_sf"/>
</dbReference>
<comment type="caution">
    <text evidence="5">The sequence shown here is derived from an EMBL/GenBank/DDBJ whole genome shotgun (WGS) entry which is preliminary data.</text>
</comment>
<evidence type="ECO:0000259" key="4">
    <source>
        <dbReference type="PROSITE" id="PS50995"/>
    </source>
</evidence>
<reference evidence="5" key="1">
    <citation type="journal article" date="2023" name="Int. J. Syst. Evol. Microbiol.">
        <title>Sinisalibacter aestuarii sp. nov., isolated from estuarine sediment of the Arakawa River.</title>
        <authorList>
            <person name="Arafat S.T."/>
            <person name="Hirano S."/>
            <person name="Sato A."/>
            <person name="Takeuchi K."/>
            <person name="Yasuda T."/>
            <person name="Terahara T."/>
            <person name="Hamada M."/>
            <person name="Kobayashi T."/>
        </authorList>
    </citation>
    <scope>NUCLEOTIDE SEQUENCE</scope>
    <source>
        <strain evidence="5">B-399</strain>
    </source>
</reference>
<dbReference type="SMART" id="SM00347">
    <property type="entry name" value="HTH_MARR"/>
    <property type="match status" value="1"/>
</dbReference>
<evidence type="ECO:0000256" key="3">
    <source>
        <dbReference type="ARBA" id="ARBA00023163"/>
    </source>
</evidence>
<dbReference type="PANTHER" id="PTHR35790">
    <property type="entry name" value="HTH-TYPE TRANSCRIPTIONAL REGULATOR PCHR"/>
    <property type="match status" value="1"/>
</dbReference>
<evidence type="ECO:0000313" key="6">
    <source>
        <dbReference type="Proteomes" id="UP001144205"/>
    </source>
</evidence>
<keyword evidence="3" id="KW-0804">Transcription</keyword>
<dbReference type="SUPFAM" id="SSF46785">
    <property type="entry name" value="Winged helix' DNA-binding domain"/>
    <property type="match status" value="1"/>
</dbReference>
<dbReference type="EMBL" id="BROH01000013">
    <property type="protein sequence ID" value="GKY89636.1"/>
    <property type="molecule type" value="Genomic_DNA"/>
</dbReference>
<accession>A0ABQ5LZD2</accession>
<protein>
    <recommendedName>
        <fullName evidence="4">HTH marR-type domain-containing protein</fullName>
    </recommendedName>
</protein>
<feature type="domain" description="HTH marR-type" evidence="4">
    <location>
        <begin position="25"/>
        <end position="159"/>
    </location>
</feature>
<dbReference type="InterPro" id="IPR052067">
    <property type="entry name" value="Metal_resp_HTH_trans_reg"/>
</dbReference>
<dbReference type="PANTHER" id="PTHR35790:SF4">
    <property type="entry name" value="HTH-TYPE TRANSCRIPTIONAL REGULATOR PCHR"/>
    <property type="match status" value="1"/>
</dbReference>
<organism evidence="5 6">
    <name type="scientific">Sinisalibacter aestuarii</name>
    <dbReference type="NCBI Taxonomy" id="2949426"/>
    <lineage>
        <taxon>Bacteria</taxon>
        <taxon>Pseudomonadati</taxon>
        <taxon>Pseudomonadota</taxon>
        <taxon>Alphaproteobacteria</taxon>
        <taxon>Rhodobacterales</taxon>
        <taxon>Roseobacteraceae</taxon>
        <taxon>Sinisalibacter</taxon>
    </lineage>
</organism>
<dbReference type="Gene3D" id="1.10.10.10">
    <property type="entry name" value="Winged helix-like DNA-binding domain superfamily/Winged helix DNA-binding domain"/>
    <property type="match status" value="1"/>
</dbReference>
<name>A0ABQ5LZD2_9RHOB</name>
<dbReference type="RefSeq" id="WP_281843660.1">
    <property type="nucleotide sequence ID" value="NZ_BROH01000013.1"/>
</dbReference>
<gene>
    <name evidence="5" type="ORF">STA1M1_35050</name>
</gene>
<dbReference type="InterPro" id="IPR036388">
    <property type="entry name" value="WH-like_DNA-bd_sf"/>
</dbReference>
<evidence type="ECO:0000256" key="2">
    <source>
        <dbReference type="ARBA" id="ARBA00023125"/>
    </source>
</evidence>
<evidence type="ECO:0000313" key="5">
    <source>
        <dbReference type="EMBL" id="GKY89636.1"/>
    </source>
</evidence>
<dbReference type="Pfam" id="PF12802">
    <property type="entry name" value="MarR_2"/>
    <property type="match status" value="1"/>
</dbReference>
<dbReference type="Proteomes" id="UP001144205">
    <property type="component" value="Unassembled WGS sequence"/>
</dbReference>
<dbReference type="PROSITE" id="PS50995">
    <property type="entry name" value="HTH_MARR_2"/>
    <property type="match status" value="1"/>
</dbReference>
<keyword evidence="1" id="KW-0805">Transcription regulation</keyword>
<proteinExistence type="predicted"/>